<dbReference type="PIRSF" id="PIRSF000551">
    <property type="entry name" value="PKC_delta"/>
    <property type="match status" value="1"/>
</dbReference>
<dbReference type="CDD" id="cd20823">
    <property type="entry name" value="C1_ScPKC1-like_rpt2"/>
    <property type="match status" value="1"/>
</dbReference>
<dbReference type="SUPFAM" id="SSF49562">
    <property type="entry name" value="C2 domain (Calcium/lipid-binding domain, CaLB)"/>
    <property type="match status" value="1"/>
</dbReference>
<evidence type="ECO:0000256" key="10">
    <source>
        <dbReference type="ARBA" id="ARBA00022777"/>
    </source>
</evidence>
<evidence type="ECO:0000256" key="1">
    <source>
        <dbReference type="ARBA" id="ARBA00005490"/>
    </source>
</evidence>
<dbReference type="FunFam" id="1.10.510.10:FF:000210">
    <property type="entry name" value="Non-specific serine/threonine protein kinase"/>
    <property type="match status" value="1"/>
</dbReference>
<dbReference type="PROSITE" id="PS50081">
    <property type="entry name" value="ZF_DAG_PE_2"/>
    <property type="match status" value="2"/>
</dbReference>
<feature type="compositionally biased region" description="Low complexity" evidence="18">
    <location>
        <begin position="99"/>
        <end position="113"/>
    </location>
</feature>
<dbReference type="Pfam" id="PF00130">
    <property type="entry name" value="C1_1"/>
    <property type="match status" value="2"/>
</dbReference>
<keyword evidence="6" id="KW-0479">Metal-binding</keyword>
<evidence type="ECO:0000256" key="2">
    <source>
        <dbReference type="ARBA" id="ARBA00012429"/>
    </source>
</evidence>
<gene>
    <name evidence="22" type="ORF">CXG81DRAFT_5846</name>
</gene>
<feature type="non-terminal residue" evidence="22">
    <location>
        <position position="715"/>
    </location>
</feature>
<proteinExistence type="inferred from homology"/>
<feature type="domain" description="Phorbol-ester/DAG-type" evidence="20">
    <location>
        <begin position="261"/>
        <end position="323"/>
    </location>
</feature>
<evidence type="ECO:0000256" key="14">
    <source>
        <dbReference type="ARBA" id="ARBA00047470"/>
    </source>
</evidence>
<keyword evidence="8 16" id="KW-0547">Nucleotide-binding</keyword>
<accession>A0A4P9X6F4</accession>
<dbReference type="InterPro" id="IPR000961">
    <property type="entry name" value="AGC-kinase_C"/>
</dbReference>
<feature type="binding site" evidence="16 17">
    <location>
        <position position="419"/>
    </location>
    <ligand>
        <name>ATP</name>
        <dbReference type="ChEBI" id="CHEBI:30616"/>
    </ligand>
</feature>
<evidence type="ECO:0000259" key="19">
    <source>
        <dbReference type="PROSITE" id="PS50011"/>
    </source>
</evidence>
<keyword evidence="7" id="KW-0677">Repeat</keyword>
<dbReference type="PROSITE" id="PS00108">
    <property type="entry name" value="PROTEIN_KINASE_ST"/>
    <property type="match status" value="1"/>
</dbReference>
<evidence type="ECO:0000256" key="18">
    <source>
        <dbReference type="SAM" id="MobiDB-lite"/>
    </source>
</evidence>
<dbReference type="InterPro" id="IPR011009">
    <property type="entry name" value="Kinase-like_dom_sf"/>
</dbReference>
<dbReference type="PROSITE" id="PS51285">
    <property type="entry name" value="AGC_KINASE_CTER"/>
    <property type="match status" value="1"/>
</dbReference>
<evidence type="ECO:0000256" key="7">
    <source>
        <dbReference type="ARBA" id="ARBA00022737"/>
    </source>
</evidence>
<keyword evidence="12 16" id="KW-0067">ATP-binding</keyword>
<evidence type="ECO:0000256" key="3">
    <source>
        <dbReference type="ARBA" id="ARBA00022527"/>
    </source>
</evidence>
<comment type="catalytic activity">
    <reaction evidence="13">
        <text>L-threonyl-[protein] + ATP = O-phospho-L-threonyl-[protein] + ADP + H(+)</text>
        <dbReference type="Rhea" id="RHEA:46608"/>
        <dbReference type="Rhea" id="RHEA-COMP:11060"/>
        <dbReference type="Rhea" id="RHEA-COMP:11605"/>
        <dbReference type="ChEBI" id="CHEBI:15378"/>
        <dbReference type="ChEBI" id="CHEBI:30013"/>
        <dbReference type="ChEBI" id="CHEBI:30616"/>
        <dbReference type="ChEBI" id="CHEBI:61977"/>
        <dbReference type="ChEBI" id="CHEBI:456216"/>
        <dbReference type="EC" id="2.7.11.13"/>
    </reaction>
</comment>
<dbReference type="SUPFAM" id="SSF56112">
    <property type="entry name" value="Protein kinase-like (PK-like)"/>
    <property type="match status" value="1"/>
</dbReference>
<dbReference type="InterPro" id="IPR017441">
    <property type="entry name" value="Protein_kinase_ATP_BS"/>
</dbReference>
<keyword evidence="5" id="KW-0808">Transferase</keyword>
<dbReference type="Gene3D" id="1.10.510.10">
    <property type="entry name" value="Transferase(Phosphotransferase) domain 1"/>
    <property type="match status" value="1"/>
</dbReference>
<evidence type="ECO:0000256" key="12">
    <source>
        <dbReference type="ARBA" id="ARBA00022840"/>
    </source>
</evidence>
<feature type="compositionally biased region" description="Basic and acidic residues" evidence="18">
    <location>
        <begin position="338"/>
        <end position="348"/>
    </location>
</feature>
<dbReference type="PROSITE" id="PS50011">
    <property type="entry name" value="PROTEIN_KINASE_DOM"/>
    <property type="match status" value="1"/>
</dbReference>
<evidence type="ECO:0000313" key="22">
    <source>
        <dbReference type="EMBL" id="RKP00755.1"/>
    </source>
</evidence>
<evidence type="ECO:0000256" key="9">
    <source>
        <dbReference type="ARBA" id="ARBA00022771"/>
    </source>
</evidence>
<evidence type="ECO:0000259" key="20">
    <source>
        <dbReference type="PROSITE" id="PS50081"/>
    </source>
</evidence>
<evidence type="ECO:0000259" key="21">
    <source>
        <dbReference type="PROSITE" id="PS51285"/>
    </source>
</evidence>
<keyword evidence="23" id="KW-1185">Reference proteome</keyword>
<evidence type="ECO:0000256" key="17">
    <source>
        <dbReference type="PROSITE-ProRule" id="PRU10141"/>
    </source>
</evidence>
<evidence type="ECO:0000313" key="23">
    <source>
        <dbReference type="Proteomes" id="UP000274922"/>
    </source>
</evidence>
<dbReference type="InterPro" id="IPR046349">
    <property type="entry name" value="C1-like_sf"/>
</dbReference>
<feature type="domain" description="Protein kinase" evidence="19">
    <location>
        <begin position="390"/>
        <end position="649"/>
    </location>
</feature>
<dbReference type="EC" id="2.7.11.13" evidence="2"/>
<protein>
    <recommendedName>
        <fullName evidence="2">protein kinase C</fullName>
        <ecNumber evidence="2">2.7.11.13</ecNumber>
    </recommendedName>
</protein>
<dbReference type="SMART" id="SM00220">
    <property type="entry name" value="S_TKc"/>
    <property type="match status" value="1"/>
</dbReference>
<feature type="active site" description="Proton acceptor" evidence="15">
    <location>
        <position position="515"/>
    </location>
</feature>
<dbReference type="SMART" id="SM00109">
    <property type="entry name" value="C1"/>
    <property type="match status" value="2"/>
</dbReference>
<evidence type="ECO:0000256" key="4">
    <source>
        <dbReference type="ARBA" id="ARBA00022553"/>
    </source>
</evidence>
<dbReference type="InterPro" id="IPR002219">
    <property type="entry name" value="PKC_DAG/PE"/>
</dbReference>
<keyword evidence="3" id="KW-0723">Serine/threonine-protein kinase</keyword>
<dbReference type="Gene3D" id="3.30.200.20">
    <property type="entry name" value="Phosphorylase Kinase, domain 1"/>
    <property type="match status" value="1"/>
</dbReference>
<keyword evidence="9" id="KW-0863">Zinc-finger</keyword>
<dbReference type="CDD" id="cd05570">
    <property type="entry name" value="STKc_PKC"/>
    <property type="match status" value="1"/>
</dbReference>
<dbReference type="AlphaFoldDB" id="A0A4P9X6F4"/>
<dbReference type="Proteomes" id="UP000274922">
    <property type="component" value="Unassembled WGS sequence"/>
</dbReference>
<feature type="region of interest" description="Disordered" evidence="18">
    <location>
        <begin position="99"/>
        <end position="130"/>
    </location>
</feature>
<dbReference type="SUPFAM" id="SSF57889">
    <property type="entry name" value="Cysteine-rich domain"/>
    <property type="match status" value="2"/>
</dbReference>
<keyword evidence="11" id="KW-0862">Zinc</keyword>
<keyword evidence="4" id="KW-0597">Phosphoprotein</keyword>
<dbReference type="GO" id="GO:0005524">
    <property type="term" value="F:ATP binding"/>
    <property type="evidence" value="ECO:0007669"/>
    <property type="project" value="UniProtKB-UniRule"/>
</dbReference>
<dbReference type="STRING" id="1555241.A0A4P9X6F4"/>
<dbReference type="CDD" id="cd20822">
    <property type="entry name" value="C1_ScPKC1-like_rpt1"/>
    <property type="match status" value="1"/>
</dbReference>
<comment type="catalytic activity">
    <reaction evidence="14">
        <text>L-seryl-[protein] + ATP = O-phospho-L-seryl-[protein] + ADP + H(+)</text>
        <dbReference type="Rhea" id="RHEA:17989"/>
        <dbReference type="Rhea" id="RHEA-COMP:9863"/>
        <dbReference type="Rhea" id="RHEA-COMP:11604"/>
        <dbReference type="ChEBI" id="CHEBI:15378"/>
        <dbReference type="ChEBI" id="CHEBI:29999"/>
        <dbReference type="ChEBI" id="CHEBI:30616"/>
        <dbReference type="ChEBI" id="CHEBI:83421"/>
        <dbReference type="ChEBI" id="CHEBI:456216"/>
        <dbReference type="EC" id="2.7.11.13"/>
    </reaction>
</comment>
<dbReference type="InterPro" id="IPR008271">
    <property type="entry name" value="Ser/Thr_kinase_AS"/>
</dbReference>
<feature type="region of interest" description="Disordered" evidence="18">
    <location>
        <begin position="335"/>
        <end position="382"/>
    </location>
</feature>
<sequence>PSARAPLTGRLRVRLLGVLGLMNKRSHRSAVYATLRIDGAEKAQSRRTRGSWNEALTADVVRGHSVELVVCDGESQLPLGLVWFRLQDLRRELTLRGAESAGGLPPSSAASSATDLRVGSAPPRPGPPAAATEELWLDMEPAGQLHVQFAWTDRAAAFMPTGTAALAATALAPAPSRPIVRRRAVQKIMMRRGHRFAAIQFYRPMKCAVCHDFLFDGQGFQCQLCRYTCHRRCQARVVPKCITASEQEAAAAEAVLNHNIPHRFQPSANRNVNWCAHCGVMLPLVGAAGTGKSRERGRKDVQKCTECGLHAHGGCAVLIPNFCGLSPQMVAQLQSHVDAAERGRRDRQQQQQQQQRGPGHGRRSSQAPAAPPAATLAPGPPRPAGGLDDWTFLAVLGKGNFGKVMLAEEKATGGLFAIKVLKKAFIIENDEVESTRSEKRVFLAANRTRHPFLVNLHSCFQTESRLYFVMEYVAGGDLMWHIQQHPFSAQRATFYAAEVLLALEYFHENAIVYRDLKLDNILLAPDGHIKIADYGLCKENMGRSDLTHTLAGTADYMAPEILTDGGYGRAVDWWAFGVLVYQLLLGQSPFRGSHEDAIFDAILHDDVVYPPSLDREAVSLLQGLLVKNPRHRLGSGPDDAAPIRAHPFFRGIAWDALLARRVAPPYRPAVASPTDVSHFDPEFTAEPPVLTPCHAVLSLADQDEFRGFTYVADWA</sequence>
<dbReference type="SMART" id="SM00133">
    <property type="entry name" value="S_TK_X"/>
    <property type="match status" value="1"/>
</dbReference>
<dbReference type="InterPro" id="IPR014376">
    <property type="entry name" value="Prot_kin_PKC_delta"/>
</dbReference>
<dbReference type="PROSITE" id="PS00479">
    <property type="entry name" value="ZF_DAG_PE_1"/>
    <property type="match status" value="1"/>
</dbReference>
<dbReference type="FunFam" id="3.30.200.20:FF:000103">
    <property type="entry name" value="Protein kinase C"/>
    <property type="match status" value="1"/>
</dbReference>
<dbReference type="PANTHER" id="PTHR24351">
    <property type="entry name" value="RIBOSOMAL PROTEIN S6 KINASE"/>
    <property type="match status" value="1"/>
</dbReference>
<evidence type="ECO:0000256" key="5">
    <source>
        <dbReference type="ARBA" id="ARBA00022679"/>
    </source>
</evidence>
<dbReference type="InterPro" id="IPR017892">
    <property type="entry name" value="Pkinase_C"/>
</dbReference>
<organism evidence="22 23">
    <name type="scientific">Caulochytrium protostelioides</name>
    <dbReference type="NCBI Taxonomy" id="1555241"/>
    <lineage>
        <taxon>Eukaryota</taxon>
        <taxon>Fungi</taxon>
        <taxon>Fungi incertae sedis</taxon>
        <taxon>Chytridiomycota</taxon>
        <taxon>Chytridiomycota incertae sedis</taxon>
        <taxon>Chytridiomycetes</taxon>
        <taxon>Caulochytriales</taxon>
        <taxon>Caulochytriaceae</taxon>
        <taxon>Caulochytrium</taxon>
    </lineage>
</organism>
<evidence type="ECO:0000256" key="8">
    <source>
        <dbReference type="ARBA" id="ARBA00022741"/>
    </source>
</evidence>
<dbReference type="GO" id="GO:0004697">
    <property type="term" value="F:diacylglycerol-dependent serine/threonine kinase activity"/>
    <property type="evidence" value="ECO:0007669"/>
    <property type="project" value="UniProtKB-EC"/>
</dbReference>
<name>A0A4P9X6F4_9FUNG</name>
<keyword evidence="10" id="KW-0418">Kinase</keyword>
<feature type="domain" description="Phorbol-ester/DAG-type" evidence="20">
    <location>
        <begin position="193"/>
        <end position="241"/>
    </location>
</feature>
<dbReference type="InterPro" id="IPR020454">
    <property type="entry name" value="DAG/PE-bd"/>
</dbReference>
<dbReference type="InterPro" id="IPR035892">
    <property type="entry name" value="C2_domain_sf"/>
</dbReference>
<reference evidence="23" key="1">
    <citation type="journal article" date="2018" name="Nat. Microbiol.">
        <title>Leveraging single-cell genomics to expand the fungal tree of life.</title>
        <authorList>
            <person name="Ahrendt S.R."/>
            <person name="Quandt C.A."/>
            <person name="Ciobanu D."/>
            <person name="Clum A."/>
            <person name="Salamov A."/>
            <person name="Andreopoulos B."/>
            <person name="Cheng J.F."/>
            <person name="Woyke T."/>
            <person name="Pelin A."/>
            <person name="Henrissat B."/>
            <person name="Reynolds N.K."/>
            <person name="Benny G.L."/>
            <person name="Smith M.E."/>
            <person name="James T.Y."/>
            <person name="Grigoriev I.V."/>
        </authorList>
    </citation>
    <scope>NUCLEOTIDE SEQUENCE [LARGE SCALE GENOMIC DNA]</scope>
    <source>
        <strain evidence="23">ATCC 52028</strain>
    </source>
</reference>
<feature type="non-terminal residue" evidence="22">
    <location>
        <position position="1"/>
    </location>
</feature>
<feature type="domain" description="AGC-kinase C-terminal" evidence="21">
    <location>
        <begin position="650"/>
        <end position="715"/>
    </location>
</feature>
<evidence type="ECO:0000256" key="11">
    <source>
        <dbReference type="ARBA" id="ARBA00022833"/>
    </source>
</evidence>
<dbReference type="PROSITE" id="PS00107">
    <property type="entry name" value="PROTEIN_KINASE_ATP"/>
    <property type="match status" value="1"/>
</dbReference>
<feature type="binding site" evidence="16">
    <location>
        <begin position="396"/>
        <end position="404"/>
    </location>
    <ligand>
        <name>ATP</name>
        <dbReference type="ChEBI" id="CHEBI:30616"/>
    </ligand>
</feature>
<dbReference type="GO" id="GO:0008270">
    <property type="term" value="F:zinc ion binding"/>
    <property type="evidence" value="ECO:0007669"/>
    <property type="project" value="UniProtKB-KW"/>
</dbReference>
<dbReference type="Gene3D" id="3.30.60.20">
    <property type="match status" value="2"/>
</dbReference>
<dbReference type="Pfam" id="PF00069">
    <property type="entry name" value="Pkinase"/>
    <property type="match status" value="1"/>
</dbReference>
<evidence type="ECO:0000256" key="6">
    <source>
        <dbReference type="ARBA" id="ARBA00022723"/>
    </source>
</evidence>
<comment type="similarity">
    <text evidence="1">Belongs to the protein kinase superfamily. AGC Ser/Thr protein kinase family. PKC subfamily.</text>
</comment>
<evidence type="ECO:0000256" key="15">
    <source>
        <dbReference type="PIRSR" id="PIRSR000551-50"/>
    </source>
</evidence>
<dbReference type="PRINTS" id="PR00008">
    <property type="entry name" value="DAGPEDOMAIN"/>
</dbReference>
<evidence type="ECO:0000256" key="16">
    <source>
        <dbReference type="PIRSR" id="PIRSR000551-51"/>
    </source>
</evidence>
<evidence type="ECO:0000256" key="13">
    <source>
        <dbReference type="ARBA" id="ARBA00047272"/>
    </source>
</evidence>
<dbReference type="InterPro" id="IPR000719">
    <property type="entry name" value="Prot_kinase_dom"/>
</dbReference>
<dbReference type="OrthoDB" id="63267at2759"/>
<dbReference type="EMBL" id="ML014200">
    <property type="protein sequence ID" value="RKP00755.1"/>
    <property type="molecule type" value="Genomic_DNA"/>
</dbReference>
<dbReference type="Pfam" id="PF00433">
    <property type="entry name" value="Pkinase_C"/>
    <property type="match status" value="1"/>
</dbReference>